<reference evidence="1 2" key="2">
    <citation type="submission" date="2018-11" db="EMBL/GenBank/DDBJ databases">
        <authorList>
            <consortium name="Pathogen Informatics"/>
        </authorList>
    </citation>
    <scope>NUCLEOTIDE SEQUENCE [LARGE SCALE GENOMIC DNA]</scope>
</reference>
<dbReference type="EMBL" id="UZAM01006940">
    <property type="protein sequence ID" value="VDO95370.1"/>
    <property type="molecule type" value="Genomic_DNA"/>
</dbReference>
<evidence type="ECO:0000313" key="3">
    <source>
        <dbReference type="WBParaSite" id="SBAD_0000183501-mRNA-1"/>
    </source>
</evidence>
<gene>
    <name evidence="1" type="ORF">SBAD_LOCUS1747</name>
</gene>
<sequence>MDTGFSADAYFVEDGRLLRPVFGTVANVLRHRGVLTFASTAFLFHQLASQQSYHWLEQERGARSVFAIVDFSHFLIGGFRSTRAHMMNIEKKAQQPAHDAVKRQASDYDAYSKKIREMEKDDKPAFRNSKGDDNTNVHVLAKNEYWEYPMS</sequence>
<evidence type="ECO:0000313" key="1">
    <source>
        <dbReference type="EMBL" id="VDO95370.1"/>
    </source>
</evidence>
<dbReference type="AlphaFoldDB" id="A0A183IDQ3"/>
<protein>
    <submittedName>
        <fullName evidence="3">AGC-kinase C-terminal domain-containing protein</fullName>
    </submittedName>
</protein>
<organism evidence="3">
    <name type="scientific">Soboliphyme baturini</name>
    <dbReference type="NCBI Taxonomy" id="241478"/>
    <lineage>
        <taxon>Eukaryota</taxon>
        <taxon>Metazoa</taxon>
        <taxon>Ecdysozoa</taxon>
        <taxon>Nematoda</taxon>
        <taxon>Enoplea</taxon>
        <taxon>Dorylaimia</taxon>
        <taxon>Dioctophymatida</taxon>
        <taxon>Dioctophymatoidea</taxon>
        <taxon>Soboliphymatidae</taxon>
        <taxon>Soboliphyme</taxon>
    </lineage>
</organism>
<keyword evidence="2" id="KW-1185">Reference proteome</keyword>
<dbReference type="Proteomes" id="UP000270296">
    <property type="component" value="Unassembled WGS sequence"/>
</dbReference>
<proteinExistence type="predicted"/>
<dbReference type="WBParaSite" id="SBAD_0000183501-mRNA-1">
    <property type="protein sequence ID" value="SBAD_0000183501-mRNA-1"/>
    <property type="gene ID" value="SBAD_0000183501"/>
</dbReference>
<accession>A0A183IDQ3</accession>
<evidence type="ECO:0000313" key="2">
    <source>
        <dbReference type="Proteomes" id="UP000270296"/>
    </source>
</evidence>
<name>A0A183IDQ3_9BILA</name>
<reference evidence="3" key="1">
    <citation type="submission" date="2016-06" db="UniProtKB">
        <authorList>
            <consortium name="WormBaseParasite"/>
        </authorList>
    </citation>
    <scope>IDENTIFICATION</scope>
</reference>